<evidence type="ECO:0000256" key="1">
    <source>
        <dbReference type="SAM" id="Phobius"/>
    </source>
</evidence>
<dbReference type="EMBL" id="MFPV01000009">
    <property type="protein sequence ID" value="OGH62915.1"/>
    <property type="molecule type" value="Genomic_DNA"/>
</dbReference>
<keyword evidence="1" id="KW-1133">Transmembrane helix</keyword>
<keyword evidence="1" id="KW-0812">Transmembrane</keyword>
<evidence type="ECO:0000313" key="3">
    <source>
        <dbReference type="Proteomes" id="UP000176329"/>
    </source>
</evidence>
<sequence length="237" mass="27711">MRNFTNAYVEPERRTWAVWIIGFGLFLNMAALGPLFSIFLSRLEQQLGAKVSYGYYIELAFYTLSTSMTCLLFSICVVALARYLAPRMQIVWWPTSEWWVDDVRNCHRAWGLYWGKRLSRLYCVREQEVYTVHAVQEQKGVKVQAPVTFALKLRRPLKRAADALPLCELFYYLECKHQRWCDQVHIVALLQEARGNLSHAFLILYPLDEDGMQIQPGRRGRKFLEQNPRSKAPLKSV</sequence>
<dbReference type="Proteomes" id="UP000176329">
    <property type="component" value="Unassembled WGS sequence"/>
</dbReference>
<comment type="caution">
    <text evidence="2">The sequence shown here is derived from an EMBL/GenBank/DDBJ whole genome shotgun (WGS) entry which is preliminary data.</text>
</comment>
<proteinExistence type="predicted"/>
<name>A0A1F6LUB7_9BACT</name>
<dbReference type="AlphaFoldDB" id="A0A1F6LUB7"/>
<reference evidence="2 3" key="1">
    <citation type="journal article" date="2016" name="Nat. Commun.">
        <title>Thousands of microbial genomes shed light on interconnected biogeochemical processes in an aquifer system.</title>
        <authorList>
            <person name="Anantharaman K."/>
            <person name="Brown C.T."/>
            <person name="Hug L.A."/>
            <person name="Sharon I."/>
            <person name="Castelle C.J."/>
            <person name="Probst A.J."/>
            <person name="Thomas B.C."/>
            <person name="Singh A."/>
            <person name="Wilkins M.J."/>
            <person name="Karaoz U."/>
            <person name="Brodie E.L."/>
            <person name="Williams K.H."/>
            <person name="Hubbard S.S."/>
            <person name="Banfield J.F."/>
        </authorList>
    </citation>
    <scope>NUCLEOTIDE SEQUENCE [LARGE SCALE GENOMIC DNA]</scope>
</reference>
<evidence type="ECO:0000313" key="2">
    <source>
        <dbReference type="EMBL" id="OGH62915.1"/>
    </source>
</evidence>
<keyword evidence="1" id="KW-0472">Membrane</keyword>
<protein>
    <submittedName>
        <fullName evidence="2">Uncharacterized protein</fullName>
    </submittedName>
</protein>
<gene>
    <name evidence="2" type="ORF">A2848_03090</name>
</gene>
<organism evidence="2 3">
    <name type="scientific">Candidatus Magasanikbacteria bacterium RIFCSPHIGHO2_01_FULL_50_8</name>
    <dbReference type="NCBI Taxonomy" id="1798674"/>
    <lineage>
        <taxon>Bacteria</taxon>
        <taxon>Candidatus Magasanikiibacteriota</taxon>
    </lineage>
</organism>
<feature type="transmembrane region" description="Helical" evidence="1">
    <location>
        <begin position="59"/>
        <end position="81"/>
    </location>
</feature>
<feature type="transmembrane region" description="Helical" evidence="1">
    <location>
        <begin position="16"/>
        <end position="39"/>
    </location>
</feature>
<accession>A0A1F6LUB7</accession>